<evidence type="ECO:0000256" key="2">
    <source>
        <dbReference type="ARBA" id="ARBA00022448"/>
    </source>
</evidence>
<keyword evidence="2" id="KW-0813">Transport</keyword>
<evidence type="ECO:0000256" key="3">
    <source>
        <dbReference type="ARBA" id="ARBA00022692"/>
    </source>
</evidence>
<organism evidence="9 10">
    <name type="scientific">Allacma fusca</name>
    <dbReference type="NCBI Taxonomy" id="39272"/>
    <lineage>
        <taxon>Eukaryota</taxon>
        <taxon>Metazoa</taxon>
        <taxon>Ecdysozoa</taxon>
        <taxon>Arthropoda</taxon>
        <taxon>Hexapoda</taxon>
        <taxon>Collembola</taxon>
        <taxon>Symphypleona</taxon>
        <taxon>Sminthuridae</taxon>
        <taxon>Allacma</taxon>
    </lineage>
</organism>
<keyword evidence="10" id="KW-1185">Reference proteome</keyword>
<evidence type="ECO:0000313" key="10">
    <source>
        <dbReference type="Proteomes" id="UP000708208"/>
    </source>
</evidence>
<dbReference type="GO" id="GO:0016020">
    <property type="term" value="C:membrane"/>
    <property type="evidence" value="ECO:0007669"/>
    <property type="project" value="UniProtKB-SubCell"/>
</dbReference>
<keyword evidence="5 7" id="KW-0472">Membrane</keyword>
<feature type="transmembrane region" description="Helical" evidence="7">
    <location>
        <begin position="317"/>
        <end position="342"/>
    </location>
</feature>
<comment type="subcellular location">
    <subcellularLocation>
        <location evidence="1">Membrane</location>
        <topology evidence="1">Multi-pass membrane protein</topology>
    </subcellularLocation>
</comment>
<accession>A0A8J2J4C6</accession>
<feature type="region of interest" description="Disordered" evidence="6">
    <location>
        <begin position="58"/>
        <end position="84"/>
    </location>
</feature>
<name>A0A8J2J4C6_9HEXA</name>
<comment type="caution">
    <text evidence="9">The sequence shown here is derived from an EMBL/GenBank/DDBJ whole genome shotgun (WGS) entry which is preliminary data.</text>
</comment>
<evidence type="ECO:0000256" key="1">
    <source>
        <dbReference type="ARBA" id="ARBA00004141"/>
    </source>
</evidence>
<feature type="transmembrane region" description="Helical" evidence="7">
    <location>
        <begin position="114"/>
        <end position="133"/>
    </location>
</feature>
<dbReference type="OrthoDB" id="446368at2759"/>
<keyword evidence="4 7" id="KW-1133">Transmembrane helix</keyword>
<feature type="transmembrane region" description="Helical" evidence="7">
    <location>
        <begin position="416"/>
        <end position="436"/>
    </location>
</feature>
<feature type="transmembrane region" description="Helical" evidence="7">
    <location>
        <begin position="248"/>
        <end position="270"/>
    </location>
</feature>
<dbReference type="InterPro" id="IPR020846">
    <property type="entry name" value="MFS_dom"/>
</dbReference>
<feature type="transmembrane region" description="Helical" evidence="7">
    <location>
        <begin position="182"/>
        <end position="204"/>
    </location>
</feature>
<dbReference type="GO" id="GO:0022857">
    <property type="term" value="F:transmembrane transporter activity"/>
    <property type="evidence" value="ECO:0007669"/>
    <property type="project" value="InterPro"/>
</dbReference>
<evidence type="ECO:0000256" key="5">
    <source>
        <dbReference type="ARBA" id="ARBA00023136"/>
    </source>
</evidence>
<feature type="transmembrane region" description="Helical" evidence="7">
    <location>
        <begin position="492"/>
        <end position="514"/>
    </location>
</feature>
<sequence length="555" mass="59701">MENNGHSFNGQYNNSFDSEDILEHAVSLSSAVVSEDDVLSVSSDLLMIAPSPTNSARFDRHTVPSLGTRNEKNRPKKISYHSSDSYDEQDSLMSTLITRMEEKLTYFGYSAKQWAVLLVFGFANVLATTVISIQAPFYPQEAEKKGATATEYGFVFGVFQLTMFIMSPVFGSLIGKAVAPKMMFCLGIFTTGTCALMFGFLDYIQDRTLFIVFSFLCRIVQACGDSAYVTASFSIIALEFPKSVATTFAALETCSGIGLIMGPTIGGALFELGGFILPFLSMGSLLFLMAVLTYLYLPAVTVENSGLESKGTSFLSLIRIPSVAMSSFAIVISASGIGFLTATLEPHVRENFNLTPVFTGLIFIIEGGMYALSAPLWGRLCDNIGQPKLITLVGSILCFTGFTFIGPAPFMPFETILWVTCIGLGLFGLGVGASLVSGFIQSLQDALARGFPDDISTYGLVSGLWTSSFALGCFAGPSIGGVLLDNFGFRYGSIYVLATQSIVACLVIVFLCVAHQRSPVSSEREPLRFNDNISFGALDKEKGGTFGSKSYGTLP</sequence>
<dbReference type="Proteomes" id="UP000708208">
    <property type="component" value="Unassembled WGS sequence"/>
</dbReference>
<dbReference type="PANTHER" id="PTHR23506">
    <property type="entry name" value="GH10249P"/>
    <property type="match status" value="1"/>
</dbReference>
<proteinExistence type="predicted"/>
<feature type="transmembrane region" description="Helical" evidence="7">
    <location>
        <begin position="457"/>
        <end position="480"/>
    </location>
</feature>
<feature type="transmembrane region" description="Helical" evidence="7">
    <location>
        <begin position="153"/>
        <end position="175"/>
    </location>
</feature>
<dbReference type="InterPro" id="IPR011701">
    <property type="entry name" value="MFS"/>
</dbReference>
<dbReference type="EMBL" id="CAJVCH010021671">
    <property type="protein sequence ID" value="CAG7691483.1"/>
    <property type="molecule type" value="Genomic_DNA"/>
</dbReference>
<evidence type="ECO:0000313" key="9">
    <source>
        <dbReference type="EMBL" id="CAG7691483.1"/>
    </source>
</evidence>
<evidence type="ECO:0000256" key="4">
    <source>
        <dbReference type="ARBA" id="ARBA00022989"/>
    </source>
</evidence>
<dbReference type="AlphaFoldDB" id="A0A8J2J4C6"/>
<evidence type="ECO:0000259" key="8">
    <source>
        <dbReference type="PROSITE" id="PS50850"/>
    </source>
</evidence>
<feature type="transmembrane region" description="Helical" evidence="7">
    <location>
        <begin position="354"/>
        <end position="377"/>
    </location>
</feature>
<gene>
    <name evidence="9" type="ORF">AFUS01_LOCUS3585</name>
</gene>
<dbReference type="PROSITE" id="PS50850">
    <property type="entry name" value="MFS"/>
    <property type="match status" value="1"/>
</dbReference>
<feature type="domain" description="Major facilitator superfamily (MFS) profile" evidence="8">
    <location>
        <begin position="116"/>
        <end position="516"/>
    </location>
</feature>
<protein>
    <recommendedName>
        <fullName evidence="8">Major facilitator superfamily (MFS) profile domain-containing protein</fullName>
    </recommendedName>
</protein>
<evidence type="ECO:0000256" key="6">
    <source>
        <dbReference type="SAM" id="MobiDB-lite"/>
    </source>
</evidence>
<reference evidence="9" key="1">
    <citation type="submission" date="2021-06" db="EMBL/GenBank/DDBJ databases">
        <authorList>
            <person name="Hodson N. C."/>
            <person name="Mongue J. A."/>
            <person name="Jaron S. K."/>
        </authorList>
    </citation>
    <scope>NUCLEOTIDE SEQUENCE</scope>
</reference>
<feature type="transmembrane region" description="Helical" evidence="7">
    <location>
        <begin position="210"/>
        <end position="236"/>
    </location>
</feature>
<feature type="transmembrane region" description="Helical" evidence="7">
    <location>
        <begin position="389"/>
        <end position="410"/>
    </location>
</feature>
<feature type="transmembrane region" description="Helical" evidence="7">
    <location>
        <begin position="276"/>
        <end position="297"/>
    </location>
</feature>
<dbReference type="InterPro" id="IPR050930">
    <property type="entry name" value="MFS_Vesicular_Transporter"/>
</dbReference>
<dbReference type="Pfam" id="PF07690">
    <property type="entry name" value="MFS_1"/>
    <property type="match status" value="1"/>
</dbReference>
<keyword evidence="3 7" id="KW-0812">Transmembrane</keyword>
<evidence type="ECO:0000256" key="7">
    <source>
        <dbReference type="SAM" id="Phobius"/>
    </source>
</evidence>
<dbReference type="PANTHER" id="PTHR23506:SF26">
    <property type="entry name" value="MFS-TYPE TRANSPORTER SLC18B1"/>
    <property type="match status" value="1"/>
</dbReference>